<comment type="caution">
    <text evidence="9">The sequence shown here is derived from an EMBL/GenBank/DDBJ whole genome shotgun (WGS) entry which is preliminary data.</text>
</comment>
<dbReference type="GO" id="GO:0030655">
    <property type="term" value="P:beta-lactam antibiotic catabolic process"/>
    <property type="evidence" value="ECO:0007669"/>
    <property type="project" value="InterPro"/>
</dbReference>
<feature type="signal peptide" evidence="7">
    <location>
        <begin position="1"/>
        <end position="25"/>
    </location>
</feature>
<comment type="catalytic activity">
    <reaction evidence="1 6">
        <text>a beta-lactam + H2O = a substituted beta-amino acid</text>
        <dbReference type="Rhea" id="RHEA:20401"/>
        <dbReference type="ChEBI" id="CHEBI:15377"/>
        <dbReference type="ChEBI" id="CHEBI:35627"/>
        <dbReference type="ChEBI" id="CHEBI:140347"/>
        <dbReference type="EC" id="3.5.2.6"/>
    </reaction>
</comment>
<sequence>MKMSPRTLALCTAALLGLSPLAAFSAAPTPSPVQTEVARLAMLVNGKVGVSPWRLDGQGAQVHLNADEPFPMASTFKVAVAGAVLAKVDAGQLALTTLLPVPKSSYVDSEIIADRFIHEGVSLSVHNLIELMLTQSDNSATDVLVAQAGGPAAVTAWLRAQGIEGQRLDRDTNHLLSDIFGLGEGPLTKERVAELAKDADVAKRGANADFALNADTRDTSTPRAMSSLLTRLFNGKALSPASTEVLVQVMQRCRTCSARLRGSLPPGTVVADKSGTVAGTVNDVGVVTLPDGSRFAISVFVKQSAAPRPERERVIAEIARTVRDFYLLQPKAPAR</sequence>
<dbReference type="PRINTS" id="PR00118">
    <property type="entry name" value="BLACTAMASEA"/>
</dbReference>
<dbReference type="GO" id="GO:0008800">
    <property type="term" value="F:beta-lactamase activity"/>
    <property type="evidence" value="ECO:0007669"/>
    <property type="project" value="UniProtKB-UniRule"/>
</dbReference>
<evidence type="ECO:0000256" key="2">
    <source>
        <dbReference type="ARBA" id="ARBA00009009"/>
    </source>
</evidence>
<dbReference type="GO" id="GO:0046677">
    <property type="term" value="P:response to antibiotic"/>
    <property type="evidence" value="ECO:0007669"/>
    <property type="project" value="UniProtKB-UniRule"/>
</dbReference>
<evidence type="ECO:0000256" key="4">
    <source>
        <dbReference type="ARBA" id="ARBA00022801"/>
    </source>
</evidence>
<keyword evidence="4 6" id="KW-0378">Hydrolase</keyword>
<dbReference type="SUPFAM" id="SSF56601">
    <property type="entry name" value="beta-lactamase/transpeptidase-like"/>
    <property type="match status" value="1"/>
</dbReference>
<feature type="domain" description="Beta-lactamase class A catalytic" evidence="8">
    <location>
        <begin position="58"/>
        <end position="301"/>
    </location>
</feature>
<evidence type="ECO:0000313" key="10">
    <source>
        <dbReference type="Proteomes" id="UP000487117"/>
    </source>
</evidence>
<keyword evidence="5 6" id="KW-0046">Antibiotic resistance</keyword>
<dbReference type="Proteomes" id="UP000487117">
    <property type="component" value="Unassembled WGS sequence"/>
</dbReference>
<dbReference type="PANTHER" id="PTHR35333">
    <property type="entry name" value="BETA-LACTAMASE"/>
    <property type="match status" value="1"/>
</dbReference>
<evidence type="ECO:0000313" key="9">
    <source>
        <dbReference type="EMBL" id="KAF1017453.1"/>
    </source>
</evidence>
<dbReference type="PANTHER" id="PTHR35333:SF3">
    <property type="entry name" value="BETA-LACTAMASE-TYPE TRANSPEPTIDASE FOLD CONTAINING PROTEIN"/>
    <property type="match status" value="1"/>
</dbReference>
<evidence type="ECO:0000256" key="5">
    <source>
        <dbReference type="ARBA" id="ARBA00023251"/>
    </source>
</evidence>
<name>A0A7V8FJY9_STEMA</name>
<dbReference type="InterPro" id="IPR012338">
    <property type="entry name" value="Beta-lactam/transpept-like"/>
</dbReference>
<evidence type="ECO:0000256" key="7">
    <source>
        <dbReference type="SAM" id="SignalP"/>
    </source>
</evidence>
<evidence type="ECO:0000259" key="8">
    <source>
        <dbReference type="Pfam" id="PF13354"/>
    </source>
</evidence>
<dbReference type="EC" id="3.5.2.6" evidence="3 6"/>
<dbReference type="InterPro" id="IPR000871">
    <property type="entry name" value="Beta-lactam_class-A"/>
</dbReference>
<reference evidence="10" key="1">
    <citation type="journal article" date="2020" name="MBio">
        <title>Horizontal gene transfer to a defensive symbiont with a reduced genome amongst a multipartite beetle microbiome.</title>
        <authorList>
            <person name="Waterworth S.C."/>
            <person name="Florez L.V."/>
            <person name="Rees E.R."/>
            <person name="Hertweck C."/>
            <person name="Kaltenpoth M."/>
            <person name="Kwan J.C."/>
        </authorList>
    </citation>
    <scope>NUCLEOTIDE SEQUENCE [LARGE SCALE GENOMIC DNA]</scope>
</reference>
<dbReference type="Pfam" id="PF13354">
    <property type="entry name" value="Beta-lactamase2"/>
    <property type="match status" value="1"/>
</dbReference>
<dbReference type="Gene3D" id="3.40.710.10">
    <property type="entry name" value="DD-peptidase/beta-lactamase superfamily"/>
    <property type="match status" value="1"/>
</dbReference>
<keyword evidence="7" id="KW-0732">Signal</keyword>
<proteinExistence type="inferred from homology"/>
<gene>
    <name evidence="9" type="primary">bla</name>
    <name evidence="9" type="ORF">GAK31_00718</name>
</gene>
<protein>
    <recommendedName>
        <fullName evidence="3 6">Beta-lactamase</fullName>
        <ecNumber evidence="3 6">3.5.2.6</ecNumber>
    </recommendedName>
</protein>
<dbReference type="InterPro" id="IPR023650">
    <property type="entry name" value="Beta-lactam_class-A_AS"/>
</dbReference>
<evidence type="ECO:0000256" key="6">
    <source>
        <dbReference type="RuleBase" id="RU361140"/>
    </source>
</evidence>
<dbReference type="AlphaFoldDB" id="A0A7V8FJY9"/>
<comment type="similarity">
    <text evidence="2 6">Belongs to the class-A beta-lactamase family.</text>
</comment>
<evidence type="ECO:0000256" key="1">
    <source>
        <dbReference type="ARBA" id="ARBA00001526"/>
    </source>
</evidence>
<dbReference type="PROSITE" id="PS00146">
    <property type="entry name" value="BETA_LACTAMASE_A"/>
    <property type="match status" value="1"/>
</dbReference>
<organism evidence="9 10">
    <name type="scientific">Stenotrophomonas maltophilia</name>
    <name type="common">Pseudomonas maltophilia</name>
    <name type="synonym">Xanthomonas maltophilia</name>
    <dbReference type="NCBI Taxonomy" id="40324"/>
    <lineage>
        <taxon>Bacteria</taxon>
        <taxon>Pseudomonadati</taxon>
        <taxon>Pseudomonadota</taxon>
        <taxon>Gammaproteobacteria</taxon>
        <taxon>Lysobacterales</taxon>
        <taxon>Lysobacteraceae</taxon>
        <taxon>Stenotrophomonas</taxon>
        <taxon>Stenotrophomonas maltophilia group</taxon>
    </lineage>
</organism>
<evidence type="ECO:0000256" key="3">
    <source>
        <dbReference type="ARBA" id="ARBA00012865"/>
    </source>
</evidence>
<dbReference type="InterPro" id="IPR045155">
    <property type="entry name" value="Beta-lactam_cat"/>
</dbReference>
<dbReference type="EMBL" id="WNDS01000001">
    <property type="protein sequence ID" value="KAF1017453.1"/>
    <property type="molecule type" value="Genomic_DNA"/>
</dbReference>
<feature type="chain" id="PRO_5031260717" description="Beta-lactamase" evidence="7">
    <location>
        <begin position="26"/>
        <end position="335"/>
    </location>
</feature>
<accession>A0A7V8FJY9</accession>
<dbReference type="NCBIfam" id="NF033103">
    <property type="entry name" value="bla_class_A"/>
    <property type="match status" value="1"/>
</dbReference>